<name>A0ABT4AH44_9BACT</name>
<comment type="caution">
    <text evidence="2">The sequence shown here is derived from an EMBL/GenBank/DDBJ whole genome shotgun (WGS) entry which is preliminary data.</text>
</comment>
<proteinExistence type="predicted"/>
<dbReference type="Gene3D" id="1.10.101.10">
    <property type="entry name" value="PGBD-like superfamily/PGBD"/>
    <property type="match status" value="1"/>
</dbReference>
<feature type="compositionally biased region" description="Acidic residues" evidence="1">
    <location>
        <begin position="33"/>
        <end position="49"/>
    </location>
</feature>
<feature type="region of interest" description="Disordered" evidence="1">
    <location>
        <begin position="1"/>
        <end position="72"/>
    </location>
</feature>
<evidence type="ECO:0000313" key="2">
    <source>
        <dbReference type="EMBL" id="MCY1080990.1"/>
    </source>
</evidence>
<gene>
    <name evidence="2" type="ORF">OV287_41735</name>
</gene>
<accession>A0ABT4AH44</accession>
<feature type="region of interest" description="Disordered" evidence="1">
    <location>
        <begin position="99"/>
        <end position="184"/>
    </location>
</feature>
<feature type="compositionally biased region" description="Basic and acidic residues" evidence="1">
    <location>
        <begin position="1"/>
        <end position="20"/>
    </location>
</feature>
<dbReference type="InterPro" id="IPR036366">
    <property type="entry name" value="PGBDSf"/>
</dbReference>
<evidence type="ECO:0000256" key="1">
    <source>
        <dbReference type="SAM" id="MobiDB-lite"/>
    </source>
</evidence>
<dbReference type="EMBL" id="JAPNKA010000001">
    <property type="protein sequence ID" value="MCY1080990.1"/>
    <property type="molecule type" value="Genomic_DNA"/>
</dbReference>
<protein>
    <recommendedName>
        <fullName evidence="4">Peptidoglycan binding-like domain-containing protein</fullName>
    </recommendedName>
</protein>
<sequence>MGEQRNEREMQNSIDDRELSLEEQNLDEPMVGMEDEAELSDDSGLDVDESQSVGNGQGSTREVQSKGQEAPFPALFEGIQMRMRKGKAGRCVVGLEVELDLDEAKLRGEERSPGDDDELSELEGQAPDGLSAEEDSSEMGAQDDGIEDELEAKPGGKGDDIEDELEKPGSHEVKVADVQPGKKNPSVLIVQKALAKALGQDSSSGSGTFDDRTTKAYAAWQRKCGVSRAAANGKPGLRSLKMLGDKYGFTVSGGTKPPSGPREPSPERG</sequence>
<keyword evidence="3" id="KW-1185">Reference proteome</keyword>
<dbReference type="InterPro" id="IPR036365">
    <property type="entry name" value="PGBD-like_sf"/>
</dbReference>
<evidence type="ECO:0000313" key="3">
    <source>
        <dbReference type="Proteomes" id="UP001207654"/>
    </source>
</evidence>
<dbReference type="SUPFAM" id="SSF47090">
    <property type="entry name" value="PGBD-like"/>
    <property type="match status" value="1"/>
</dbReference>
<reference evidence="2 3" key="1">
    <citation type="submission" date="2022-11" db="EMBL/GenBank/DDBJ databases">
        <title>Minimal conservation of predation-associated metabolite biosynthetic gene clusters underscores biosynthetic potential of Myxococcota including descriptions for ten novel species: Archangium lansinium sp. nov., Myxococcus landrumus sp. nov., Nannocystis bai.</title>
        <authorList>
            <person name="Ahearne A."/>
            <person name="Stevens C."/>
            <person name="Phillips K."/>
        </authorList>
    </citation>
    <scope>NUCLEOTIDE SEQUENCE [LARGE SCALE GENOMIC DNA]</scope>
    <source>
        <strain evidence="2 3">MIWBW</strain>
    </source>
</reference>
<dbReference type="Proteomes" id="UP001207654">
    <property type="component" value="Unassembled WGS sequence"/>
</dbReference>
<evidence type="ECO:0008006" key="4">
    <source>
        <dbReference type="Google" id="ProtNLM"/>
    </source>
</evidence>
<feature type="compositionally biased region" description="Basic and acidic residues" evidence="1">
    <location>
        <begin position="102"/>
        <end position="114"/>
    </location>
</feature>
<feature type="compositionally biased region" description="Polar residues" evidence="1">
    <location>
        <begin position="50"/>
        <end position="67"/>
    </location>
</feature>
<feature type="region of interest" description="Disordered" evidence="1">
    <location>
        <begin position="247"/>
        <end position="269"/>
    </location>
</feature>
<dbReference type="RefSeq" id="WP_267539609.1">
    <property type="nucleotide sequence ID" value="NZ_JAPNKA010000001.1"/>
</dbReference>
<organism evidence="2 3">
    <name type="scientific">Archangium lansingense</name>
    <dbReference type="NCBI Taxonomy" id="2995310"/>
    <lineage>
        <taxon>Bacteria</taxon>
        <taxon>Pseudomonadati</taxon>
        <taxon>Myxococcota</taxon>
        <taxon>Myxococcia</taxon>
        <taxon>Myxococcales</taxon>
        <taxon>Cystobacterineae</taxon>
        <taxon>Archangiaceae</taxon>
        <taxon>Archangium</taxon>
    </lineage>
</organism>
<feature type="compositionally biased region" description="Basic and acidic residues" evidence="1">
    <location>
        <begin position="166"/>
        <end position="175"/>
    </location>
</feature>